<evidence type="ECO:0000313" key="1">
    <source>
        <dbReference type="EMBL" id="KJA12868.1"/>
    </source>
</evidence>
<accession>A0A0D2LPY6</accession>
<protein>
    <submittedName>
        <fullName evidence="1">Uncharacterized protein</fullName>
    </submittedName>
</protein>
<dbReference type="EMBL" id="KN817861">
    <property type="protein sequence ID" value="KJA12868.1"/>
    <property type="molecule type" value="Genomic_DNA"/>
</dbReference>
<gene>
    <name evidence="1" type="ORF">HYPSUDRAFT_210040</name>
</gene>
<organism evidence="1 2">
    <name type="scientific">Hypholoma sublateritium (strain FD-334 SS-4)</name>
    <dbReference type="NCBI Taxonomy" id="945553"/>
    <lineage>
        <taxon>Eukaryota</taxon>
        <taxon>Fungi</taxon>
        <taxon>Dikarya</taxon>
        <taxon>Basidiomycota</taxon>
        <taxon>Agaricomycotina</taxon>
        <taxon>Agaricomycetes</taxon>
        <taxon>Agaricomycetidae</taxon>
        <taxon>Agaricales</taxon>
        <taxon>Agaricineae</taxon>
        <taxon>Strophariaceae</taxon>
        <taxon>Hypholoma</taxon>
    </lineage>
</organism>
<proteinExistence type="predicted"/>
<keyword evidence="2" id="KW-1185">Reference proteome</keyword>
<dbReference type="AlphaFoldDB" id="A0A0D2LPY6"/>
<name>A0A0D2LPY6_HYPSF</name>
<sequence>MVASPRLHARSHLRFEAVHAVDTDLPISPAHDDAASLFAVFVDRSGASHHPPPPSILIVAIPTPNAVCVPATSMDVVPVPDLDSAPCSCAGPAGRAPINELAPA</sequence>
<dbReference type="Proteomes" id="UP000054270">
    <property type="component" value="Unassembled WGS sequence"/>
</dbReference>
<reference evidence="2" key="1">
    <citation type="submission" date="2014-04" db="EMBL/GenBank/DDBJ databases">
        <title>Evolutionary Origins and Diversification of the Mycorrhizal Mutualists.</title>
        <authorList>
            <consortium name="DOE Joint Genome Institute"/>
            <consortium name="Mycorrhizal Genomics Consortium"/>
            <person name="Kohler A."/>
            <person name="Kuo A."/>
            <person name="Nagy L.G."/>
            <person name="Floudas D."/>
            <person name="Copeland A."/>
            <person name="Barry K.W."/>
            <person name="Cichocki N."/>
            <person name="Veneault-Fourrey C."/>
            <person name="LaButti K."/>
            <person name="Lindquist E.A."/>
            <person name="Lipzen A."/>
            <person name="Lundell T."/>
            <person name="Morin E."/>
            <person name="Murat C."/>
            <person name="Riley R."/>
            <person name="Ohm R."/>
            <person name="Sun H."/>
            <person name="Tunlid A."/>
            <person name="Henrissat B."/>
            <person name="Grigoriev I.V."/>
            <person name="Hibbett D.S."/>
            <person name="Martin F."/>
        </authorList>
    </citation>
    <scope>NUCLEOTIDE SEQUENCE [LARGE SCALE GENOMIC DNA]</scope>
    <source>
        <strain evidence="2">FD-334 SS-4</strain>
    </source>
</reference>
<evidence type="ECO:0000313" key="2">
    <source>
        <dbReference type="Proteomes" id="UP000054270"/>
    </source>
</evidence>